<dbReference type="AlphaFoldDB" id="A0A136IZ87"/>
<dbReference type="InParanoid" id="A0A136IZ87"/>
<sequence>MSYRCLEDGIVPRYHLSRVASQSDFHVPGRRGWVLLLPSNSSARNVLASTTPIWTNGCNRRFDKASAICQPALHVQAGLGSPSIKYIVGPKPSLRDAPQRVITTMRKSTPVPKYYPKQLDVTCELMDHGRHHAPWRYIIGAIEGTTRHVPTTESRHNLTGVRPVHQPRVGAQPQPEFVQASCEWRPTCLFSRGKQQVDRLEGKTCHNLRRKDHPLRRPSGWLVK</sequence>
<accession>A0A136IZ87</accession>
<evidence type="ECO:0000313" key="1">
    <source>
        <dbReference type="EMBL" id="KXJ90300.1"/>
    </source>
</evidence>
<dbReference type="Proteomes" id="UP000070501">
    <property type="component" value="Unassembled WGS sequence"/>
</dbReference>
<gene>
    <name evidence="1" type="ORF">Micbo1qcDRAFT_74738</name>
</gene>
<proteinExistence type="predicted"/>
<name>A0A136IZ87_9PEZI</name>
<organism evidence="1 2">
    <name type="scientific">Microdochium bolleyi</name>
    <dbReference type="NCBI Taxonomy" id="196109"/>
    <lineage>
        <taxon>Eukaryota</taxon>
        <taxon>Fungi</taxon>
        <taxon>Dikarya</taxon>
        <taxon>Ascomycota</taxon>
        <taxon>Pezizomycotina</taxon>
        <taxon>Sordariomycetes</taxon>
        <taxon>Xylariomycetidae</taxon>
        <taxon>Xylariales</taxon>
        <taxon>Microdochiaceae</taxon>
        <taxon>Microdochium</taxon>
    </lineage>
</organism>
<protein>
    <submittedName>
        <fullName evidence="1">Uncharacterized protein</fullName>
    </submittedName>
</protein>
<evidence type="ECO:0000313" key="2">
    <source>
        <dbReference type="Proteomes" id="UP000070501"/>
    </source>
</evidence>
<keyword evidence="2" id="KW-1185">Reference proteome</keyword>
<dbReference type="EMBL" id="KQ964253">
    <property type="protein sequence ID" value="KXJ90300.1"/>
    <property type="molecule type" value="Genomic_DNA"/>
</dbReference>
<reference evidence="2" key="1">
    <citation type="submission" date="2016-02" db="EMBL/GenBank/DDBJ databases">
        <title>Draft genome sequence of Microdochium bolleyi, a fungal endophyte of beachgrass.</title>
        <authorList>
            <consortium name="DOE Joint Genome Institute"/>
            <person name="David A.S."/>
            <person name="May G."/>
            <person name="Haridas S."/>
            <person name="Lim J."/>
            <person name="Wang M."/>
            <person name="Labutti K."/>
            <person name="Lipzen A."/>
            <person name="Barry K."/>
            <person name="Grigoriev I.V."/>
        </authorList>
    </citation>
    <scope>NUCLEOTIDE SEQUENCE [LARGE SCALE GENOMIC DNA]</scope>
    <source>
        <strain evidence="2">J235TASD1</strain>
    </source>
</reference>